<dbReference type="Pfam" id="PF13439">
    <property type="entry name" value="Glyco_transf_4"/>
    <property type="match status" value="1"/>
</dbReference>
<name>A0A956NE58_UNCEI</name>
<dbReference type="Proteomes" id="UP000739538">
    <property type="component" value="Unassembled WGS sequence"/>
</dbReference>
<dbReference type="Gene3D" id="3.40.50.2000">
    <property type="entry name" value="Glycogen Phosphorylase B"/>
    <property type="match status" value="2"/>
</dbReference>
<accession>A0A956NE58</accession>
<reference evidence="4" key="2">
    <citation type="journal article" date="2021" name="Microbiome">
        <title>Successional dynamics and alternative stable states in a saline activated sludge microbial community over 9 years.</title>
        <authorList>
            <person name="Wang Y."/>
            <person name="Ye J."/>
            <person name="Ju F."/>
            <person name="Liu L."/>
            <person name="Boyd J.A."/>
            <person name="Deng Y."/>
            <person name="Parks D.H."/>
            <person name="Jiang X."/>
            <person name="Yin X."/>
            <person name="Woodcroft B.J."/>
            <person name="Tyson G.W."/>
            <person name="Hugenholtz P."/>
            <person name="Polz M.F."/>
            <person name="Zhang T."/>
        </authorList>
    </citation>
    <scope>NUCLEOTIDE SEQUENCE</scope>
    <source>
        <strain evidence="4">HKST-UBA02</strain>
    </source>
</reference>
<dbReference type="InterPro" id="IPR001296">
    <property type="entry name" value="Glyco_trans_1"/>
</dbReference>
<feature type="domain" description="Glycosyl transferase family 1" evidence="2">
    <location>
        <begin position="235"/>
        <end position="405"/>
    </location>
</feature>
<feature type="compositionally biased region" description="Basic and acidic residues" evidence="1">
    <location>
        <begin position="14"/>
        <end position="24"/>
    </location>
</feature>
<proteinExistence type="predicted"/>
<reference evidence="4" key="1">
    <citation type="submission" date="2020-04" db="EMBL/GenBank/DDBJ databases">
        <authorList>
            <person name="Zhang T."/>
        </authorList>
    </citation>
    <scope>NUCLEOTIDE SEQUENCE</scope>
    <source>
        <strain evidence="4">HKST-UBA02</strain>
    </source>
</reference>
<keyword evidence="4" id="KW-0808">Transferase</keyword>
<feature type="domain" description="Glycosyltransferase subfamily 4-like N-terminal" evidence="3">
    <location>
        <begin position="51"/>
        <end position="231"/>
    </location>
</feature>
<comment type="caution">
    <text evidence="4">The sequence shown here is derived from an EMBL/GenBank/DDBJ whole genome shotgun (WGS) entry which is preliminary data.</text>
</comment>
<dbReference type="Pfam" id="PF00534">
    <property type="entry name" value="Glycos_transf_1"/>
    <property type="match status" value="1"/>
</dbReference>
<feature type="region of interest" description="Disordered" evidence="1">
    <location>
        <begin position="1"/>
        <end position="29"/>
    </location>
</feature>
<dbReference type="GO" id="GO:0016757">
    <property type="term" value="F:glycosyltransferase activity"/>
    <property type="evidence" value="ECO:0007669"/>
    <property type="project" value="UniProtKB-KW"/>
</dbReference>
<sequence length="428" mass="47556">MNEPSSEANGSRKRQPEPLGEPRPETQGAGRHVGVVRCAYFPQDPRVFKEVSALVQVGFRVTVYCLRMPGDPARGVSPEPLRETIGSEAYADLAGVRVVRMDRSQTRGSMAARMGMYLGFLLWAAVQLFRTQFRERLDIVQINTLPDFLVFCAVPVKVLGTRVVLDLHELLPELFGSEFRGPLRPALIGGLTFVEKACIAFADRVICPGPSYLEVYEGRGAPVEKFTQIYNVPDESIFQRRGVEKVPNLIIAHGSVIERYGFDLIAEAMAKIVRELPSARLEIIGDGEHMPVVRSLVEQHHLAAHVEFVGRVPLEQMSERLERASVGIVATRVNPFTDRILPNKAYELAALGVPIVASETRGLVAQFGRDGIAYFESGDADDIARVTLAVLRDPAKRAALAETAYSIYEGIRWNRNRVDYQRIFLGLD</sequence>
<keyword evidence="4" id="KW-0328">Glycosyltransferase</keyword>
<evidence type="ECO:0000313" key="4">
    <source>
        <dbReference type="EMBL" id="MCA9757301.1"/>
    </source>
</evidence>
<dbReference type="InterPro" id="IPR028098">
    <property type="entry name" value="Glyco_trans_4-like_N"/>
</dbReference>
<evidence type="ECO:0000259" key="3">
    <source>
        <dbReference type="Pfam" id="PF13439"/>
    </source>
</evidence>
<dbReference type="EMBL" id="JAGQHS010000092">
    <property type="protein sequence ID" value="MCA9757301.1"/>
    <property type="molecule type" value="Genomic_DNA"/>
</dbReference>
<evidence type="ECO:0000256" key="1">
    <source>
        <dbReference type="SAM" id="MobiDB-lite"/>
    </source>
</evidence>
<protein>
    <submittedName>
        <fullName evidence="4">Glycosyltransferase</fullName>
        <ecNumber evidence="4">2.4.-.-</ecNumber>
    </submittedName>
</protein>
<dbReference type="SUPFAM" id="SSF53756">
    <property type="entry name" value="UDP-Glycosyltransferase/glycogen phosphorylase"/>
    <property type="match status" value="1"/>
</dbReference>
<evidence type="ECO:0000313" key="5">
    <source>
        <dbReference type="Proteomes" id="UP000739538"/>
    </source>
</evidence>
<organism evidence="4 5">
    <name type="scientific">Eiseniibacteriota bacterium</name>
    <dbReference type="NCBI Taxonomy" id="2212470"/>
    <lineage>
        <taxon>Bacteria</taxon>
        <taxon>Candidatus Eiseniibacteriota</taxon>
    </lineage>
</organism>
<dbReference type="AlphaFoldDB" id="A0A956NE58"/>
<evidence type="ECO:0000259" key="2">
    <source>
        <dbReference type="Pfam" id="PF00534"/>
    </source>
</evidence>
<dbReference type="EC" id="2.4.-.-" evidence="4"/>
<dbReference type="PANTHER" id="PTHR12526">
    <property type="entry name" value="GLYCOSYLTRANSFERASE"/>
    <property type="match status" value="1"/>
</dbReference>
<dbReference type="PANTHER" id="PTHR12526:SF638">
    <property type="entry name" value="SPORE COAT PROTEIN SA"/>
    <property type="match status" value="1"/>
</dbReference>
<gene>
    <name evidence="4" type="ORF">KDA27_15965</name>
</gene>